<dbReference type="InterPro" id="IPR001611">
    <property type="entry name" value="Leu-rich_rpt"/>
</dbReference>
<keyword evidence="4" id="KW-0611">Plant defense</keyword>
<dbReference type="Gene3D" id="1.10.10.10">
    <property type="entry name" value="Winged helix-like DNA-binding domain superfamily/Winged helix DNA-binding domain"/>
    <property type="match status" value="1"/>
</dbReference>
<name>A0AA88CJL6_FICCA</name>
<gene>
    <name evidence="7" type="ORF">TIFTF001_045807</name>
</gene>
<dbReference type="FunFam" id="1.10.10.10:FF:000322">
    <property type="entry name" value="Probable disease resistance protein At1g63360"/>
    <property type="match status" value="1"/>
</dbReference>
<dbReference type="InterPro" id="IPR036388">
    <property type="entry name" value="WH-like_DNA-bd_sf"/>
</dbReference>
<dbReference type="GO" id="GO:0006952">
    <property type="term" value="P:defense response"/>
    <property type="evidence" value="ECO:0007669"/>
    <property type="project" value="UniProtKB-KW"/>
</dbReference>
<evidence type="ECO:0000259" key="6">
    <source>
        <dbReference type="Pfam" id="PF23559"/>
    </source>
</evidence>
<dbReference type="GO" id="GO:0043531">
    <property type="term" value="F:ADP binding"/>
    <property type="evidence" value="ECO:0007669"/>
    <property type="project" value="InterPro"/>
</dbReference>
<comment type="caution">
    <text evidence="7">The sequence shown here is derived from an EMBL/GenBank/DDBJ whole genome shotgun (WGS) entry which is preliminary data.</text>
</comment>
<dbReference type="InterPro" id="IPR057135">
    <property type="entry name" value="At4g27190-like_LRR"/>
</dbReference>
<keyword evidence="1" id="KW-0433">Leucine-rich repeat</keyword>
<reference evidence="7" key="1">
    <citation type="submission" date="2023-07" db="EMBL/GenBank/DDBJ databases">
        <title>draft genome sequence of fig (Ficus carica).</title>
        <authorList>
            <person name="Takahashi T."/>
            <person name="Nishimura K."/>
        </authorList>
    </citation>
    <scope>NUCLEOTIDE SEQUENCE</scope>
</reference>
<dbReference type="Pfam" id="PF23247">
    <property type="entry name" value="LRR_RPS2"/>
    <property type="match status" value="1"/>
</dbReference>
<dbReference type="Pfam" id="PF13855">
    <property type="entry name" value="LRR_8"/>
    <property type="match status" value="1"/>
</dbReference>
<keyword evidence="3" id="KW-0547">Nucleotide-binding</keyword>
<dbReference type="Gene3D" id="1.10.8.430">
    <property type="entry name" value="Helical domain of apoptotic protease-activating factors"/>
    <property type="match status" value="1"/>
</dbReference>
<dbReference type="SUPFAM" id="SSF52058">
    <property type="entry name" value="L domain-like"/>
    <property type="match status" value="1"/>
</dbReference>
<organism evidence="7 8">
    <name type="scientific">Ficus carica</name>
    <name type="common">Common fig</name>
    <dbReference type="NCBI Taxonomy" id="3494"/>
    <lineage>
        <taxon>Eukaryota</taxon>
        <taxon>Viridiplantae</taxon>
        <taxon>Streptophyta</taxon>
        <taxon>Embryophyta</taxon>
        <taxon>Tracheophyta</taxon>
        <taxon>Spermatophyta</taxon>
        <taxon>Magnoliopsida</taxon>
        <taxon>eudicotyledons</taxon>
        <taxon>Gunneridae</taxon>
        <taxon>Pentapetalae</taxon>
        <taxon>rosids</taxon>
        <taxon>fabids</taxon>
        <taxon>Rosales</taxon>
        <taxon>Moraceae</taxon>
        <taxon>Ficeae</taxon>
        <taxon>Ficus</taxon>
    </lineage>
</organism>
<evidence type="ECO:0000256" key="3">
    <source>
        <dbReference type="ARBA" id="ARBA00022741"/>
    </source>
</evidence>
<evidence type="ECO:0000256" key="2">
    <source>
        <dbReference type="ARBA" id="ARBA00022737"/>
    </source>
</evidence>
<dbReference type="GO" id="GO:0005524">
    <property type="term" value="F:ATP binding"/>
    <property type="evidence" value="ECO:0007669"/>
    <property type="project" value="UniProtKB-KW"/>
</dbReference>
<feature type="domain" description="Disease resistance protein At4g27190-like leucine-rich repeats" evidence="5">
    <location>
        <begin position="529"/>
        <end position="644"/>
    </location>
</feature>
<dbReference type="SUPFAM" id="SSF52540">
    <property type="entry name" value="P-loop containing nucleoside triphosphate hydrolases"/>
    <property type="match status" value="1"/>
</dbReference>
<keyword evidence="8" id="KW-1185">Reference proteome</keyword>
<evidence type="ECO:0000313" key="7">
    <source>
        <dbReference type="EMBL" id="GMN23738.1"/>
    </source>
</evidence>
<dbReference type="PANTHER" id="PTHR33463">
    <property type="entry name" value="NB-ARC DOMAIN-CONTAINING PROTEIN-RELATED"/>
    <property type="match status" value="1"/>
</dbReference>
<dbReference type="Proteomes" id="UP001187192">
    <property type="component" value="Unassembled WGS sequence"/>
</dbReference>
<proteinExistence type="predicted"/>
<dbReference type="InterPro" id="IPR042197">
    <property type="entry name" value="Apaf_helical"/>
</dbReference>
<dbReference type="AlphaFoldDB" id="A0AA88CJL6"/>
<keyword evidence="2" id="KW-0677">Repeat</keyword>
<dbReference type="InterPro" id="IPR032675">
    <property type="entry name" value="LRR_dom_sf"/>
</dbReference>
<evidence type="ECO:0000259" key="5">
    <source>
        <dbReference type="Pfam" id="PF23247"/>
    </source>
</evidence>
<evidence type="ECO:0000313" key="8">
    <source>
        <dbReference type="Proteomes" id="UP001187192"/>
    </source>
</evidence>
<dbReference type="PANTHER" id="PTHR33463:SF187">
    <property type="entry name" value="AND NB-ARC DOMAIN DISEASE RESISTANCE PROTEIN, PUTATIVE-RELATED"/>
    <property type="match status" value="1"/>
</dbReference>
<feature type="domain" description="Disease resistance protein winged helix" evidence="6">
    <location>
        <begin position="107"/>
        <end position="177"/>
    </location>
</feature>
<dbReference type="InterPro" id="IPR058922">
    <property type="entry name" value="WHD_DRP"/>
</dbReference>
<evidence type="ECO:0008006" key="9">
    <source>
        <dbReference type="Google" id="ProtNLM"/>
    </source>
</evidence>
<dbReference type="InterPro" id="IPR027417">
    <property type="entry name" value="P-loop_NTPase"/>
</dbReference>
<accession>A0AA88CJL6</accession>
<evidence type="ECO:0000256" key="4">
    <source>
        <dbReference type="ARBA" id="ARBA00022821"/>
    </source>
</evidence>
<sequence length="692" mass="79048">MELLSKEEAWQLFLDIVGHGVSSVPNLNPIVQDIVKECAHLPLAIVIVAGSLKGNVDRDEWKTALEELRACAKGPYDMGNTVMQKLKLSFGRLKDKKLQECLLYCALYPEDSVIRREDLIKYLIDEGIIEGMDSRRAEVGKGHSMLNKLENACLLEGSSNKFGYKCVKMHDLVRDMALNITGTRYLVEAGIGSEDIPENQKWIEDLIMVSLMCNRISDIPSNASPKCPMLSTLILRNNKLLEEIPDCFFMYMKNLNILDLSYTNIKILPTAISHLMNLTALLLRGCKRLEHVPSLAKVRALRRLDCWRTGIEEVPQGLEMLVNLRYLNLQTKLLKRIPDGVLPKLSHLQHLSLPRYFSRTLKVNVEELASLRKLETFEAMFHDVRHFNSFVKSMEGREMISIYMLHVGFHYFQKFYRCNRGVILTHCILGENVAGNYCPLLLPQGIQILHIMNCVLASLCRSFASLKDAIDLRFCILSECHEMEYVLYSSSFTVSILQRLEELELDRLWNLRALVRRDTFASWLLPIGTFSSLKKLSVIDCPNLKSLFVPALLSHLQNLEEIKVHKCEQMVHLIAARSDCEDHDNANEACVVVGEISVSLPKLRLLRLWGLPELKSISNCEEADLVVDSLEEILVLKCPNLKRIDHLFGNEPLGDRPASLQKIKVEKNWWESLEWGHSNSRDLLQPLCKFQV</sequence>
<dbReference type="EMBL" id="BTGU01004220">
    <property type="protein sequence ID" value="GMN23738.1"/>
    <property type="molecule type" value="Genomic_DNA"/>
</dbReference>
<dbReference type="InterPro" id="IPR050905">
    <property type="entry name" value="Plant_NBS-LRR"/>
</dbReference>
<dbReference type="Pfam" id="PF23559">
    <property type="entry name" value="WHD_DRP"/>
    <property type="match status" value="1"/>
</dbReference>
<evidence type="ECO:0000256" key="1">
    <source>
        <dbReference type="ARBA" id="ARBA00022614"/>
    </source>
</evidence>
<protein>
    <recommendedName>
        <fullName evidence="9">NB-ARC domain-containing protein</fullName>
    </recommendedName>
</protein>
<dbReference type="Gene3D" id="3.80.10.10">
    <property type="entry name" value="Ribonuclease Inhibitor"/>
    <property type="match status" value="2"/>
</dbReference>